<feature type="region of interest" description="Disordered" evidence="7">
    <location>
        <begin position="1"/>
        <end position="246"/>
    </location>
</feature>
<evidence type="ECO:0000256" key="6">
    <source>
        <dbReference type="ARBA" id="ARBA00023242"/>
    </source>
</evidence>
<feature type="compositionally biased region" description="Low complexity" evidence="7">
    <location>
        <begin position="38"/>
        <end position="51"/>
    </location>
</feature>
<feature type="region of interest" description="Disordered" evidence="7">
    <location>
        <begin position="883"/>
        <end position="912"/>
    </location>
</feature>
<evidence type="ECO:0000256" key="3">
    <source>
        <dbReference type="ARBA" id="ARBA00022763"/>
    </source>
</evidence>
<proteinExistence type="predicted"/>
<evidence type="ECO:0000259" key="8">
    <source>
        <dbReference type="Pfam" id="PF11600"/>
    </source>
</evidence>
<feature type="compositionally biased region" description="Basic and acidic residues" evidence="7">
    <location>
        <begin position="271"/>
        <end position="280"/>
    </location>
</feature>
<feature type="compositionally biased region" description="Polar residues" evidence="7">
    <location>
        <begin position="197"/>
        <end position="213"/>
    </location>
</feature>
<keyword evidence="6" id="KW-0539">Nucleus</keyword>
<keyword evidence="5" id="KW-0234">DNA repair</keyword>
<feature type="compositionally biased region" description="Polar residues" evidence="7">
    <location>
        <begin position="165"/>
        <end position="175"/>
    </location>
</feature>
<protein>
    <submittedName>
        <fullName evidence="10">Chromatin assembly factor 1 subunit A</fullName>
    </submittedName>
</protein>
<evidence type="ECO:0000256" key="5">
    <source>
        <dbReference type="ARBA" id="ARBA00023204"/>
    </source>
</evidence>
<feature type="compositionally biased region" description="Low complexity" evidence="7">
    <location>
        <begin position="382"/>
        <end position="394"/>
    </location>
</feature>
<keyword evidence="2" id="KW-0235">DNA replication</keyword>
<feature type="compositionally biased region" description="Basic and acidic residues" evidence="7">
    <location>
        <begin position="454"/>
        <end position="464"/>
    </location>
</feature>
<evidence type="ECO:0000256" key="4">
    <source>
        <dbReference type="ARBA" id="ARBA00023186"/>
    </source>
</evidence>
<dbReference type="GO" id="GO:0006260">
    <property type="term" value="P:DNA replication"/>
    <property type="evidence" value="ECO:0007669"/>
    <property type="project" value="UniProtKB-KW"/>
</dbReference>
<feature type="compositionally biased region" description="Polar residues" evidence="7">
    <location>
        <begin position="465"/>
        <end position="485"/>
    </location>
</feature>
<dbReference type="EMBL" id="GDHF01019350">
    <property type="protein sequence ID" value="JAI32964.1"/>
    <property type="molecule type" value="Transcribed_RNA"/>
</dbReference>
<feature type="compositionally biased region" description="Basic and acidic residues" evidence="7">
    <location>
        <begin position="1183"/>
        <end position="1207"/>
    </location>
</feature>
<comment type="subcellular location">
    <subcellularLocation>
        <location evidence="1">Nucleus</location>
    </subcellularLocation>
</comment>
<feature type="compositionally biased region" description="Basic and acidic residues" evidence="7">
    <location>
        <begin position="487"/>
        <end position="504"/>
    </location>
</feature>
<feature type="domain" description="Chromatin assembly factor 1 subunit A dimerization" evidence="9">
    <location>
        <begin position="838"/>
        <end position="908"/>
    </location>
</feature>
<feature type="compositionally biased region" description="Low complexity" evidence="7">
    <location>
        <begin position="1297"/>
        <end position="1318"/>
    </location>
</feature>
<feature type="compositionally biased region" description="Basic and acidic residues" evidence="7">
    <location>
        <begin position="1145"/>
        <end position="1167"/>
    </location>
</feature>
<dbReference type="GO" id="GO:0006281">
    <property type="term" value="P:DNA repair"/>
    <property type="evidence" value="ECO:0007669"/>
    <property type="project" value="UniProtKB-KW"/>
</dbReference>
<dbReference type="GO" id="GO:0033186">
    <property type="term" value="C:CAF-1 complex"/>
    <property type="evidence" value="ECO:0007669"/>
    <property type="project" value="TreeGrafter"/>
</dbReference>
<keyword evidence="4" id="KW-0143">Chaperone</keyword>
<dbReference type="GO" id="GO:0005634">
    <property type="term" value="C:nucleus"/>
    <property type="evidence" value="ECO:0007669"/>
    <property type="project" value="UniProtKB-SubCell"/>
</dbReference>
<dbReference type="InterPro" id="IPR021644">
    <property type="entry name" value="CAF-1_p150_acidic"/>
</dbReference>
<feature type="region of interest" description="Disordered" evidence="7">
    <location>
        <begin position="1142"/>
        <end position="1261"/>
    </location>
</feature>
<organism evidence="10">
    <name type="scientific">Bactrocera latifrons</name>
    <name type="common">Malaysian fruit fly</name>
    <name type="synonym">Chaetodacus latifrons</name>
    <dbReference type="NCBI Taxonomy" id="174628"/>
    <lineage>
        <taxon>Eukaryota</taxon>
        <taxon>Metazoa</taxon>
        <taxon>Ecdysozoa</taxon>
        <taxon>Arthropoda</taxon>
        <taxon>Hexapoda</taxon>
        <taxon>Insecta</taxon>
        <taxon>Pterygota</taxon>
        <taxon>Neoptera</taxon>
        <taxon>Endopterygota</taxon>
        <taxon>Diptera</taxon>
        <taxon>Brachycera</taxon>
        <taxon>Muscomorpha</taxon>
        <taxon>Tephritoidea</taxon>
        <taxon>Tephritidae</taxon>
        <taxon>Bactrocera</taxon>
        <taxon>Bactrocera</taxon>
    </lineage>
</organism>
<feature type="compositionally biased region" description="Polar residues" evidence="7">
    <location>
        <begin position="320"/>
        <end position="345"/>
    </location>
</feature>
<feature type="region of interest" description="Disordered" evidence="7">
    <location>
        <begin position="1293"/>
        <end position="1318"/>
    </location>
</feature>
<dbReference type="InterPro" id="IPR022043">
    <property type="entry name" value="CAF1A_DD"/>
</dbReference>
<feature type="compositionally biased region" description="Low complexity" evidence="7">
    <location>
        <begin position="443"/>
        <end position="452"/>
    </location>
</feature>
<feature type="compositionally biased region" description="Polar residues" evidence="7">
    <location>
        <begin position="411"/>
        <end position="428"/>
    </location>
</feature>
<feature type="compositionally biased region" description="Basic and acidic residues" evidence="7">
    <location>
        <begin position="585"/>
        <end position="699"/>
    </location>
</feature>
<feature type="region of interest" description="Disordered" evidence="7">
    <location>
        <begin position="308"/>
        <end position="699"/>
    </location>
</feature>
<dbReference type="PANTHER" id="PTHR15272">
    <property type="entry name" value="CHROMATIN ASSEMBLY FACTOR 1 SUBUNIT A CAF-1 SUBUNIT A"/>
    <property type="match status" value="1"/>
</dbReference>
<keyword evidence="3" id="KW-0227">DNA damage</keyword>
<feature type="region of interest" description="Disordered" evidence="7">
    <location>
        <begin position="261"/>
        <end position="282"/>
    </location>
</feature>
<feature type="compositionally biased region" description="Polar residues" evidence="7">
    <location>
        <begin position="1"/>
        <end position="11"/>
    </location>
</feature>
<feature type="compositionally biased region" description="Polar residues" evidence="7">
    <location>
        <begin position="1247"/>
        <end position="1258"/>
    </location>
</feature>
<feature type="compositionally biased region" description="Basic and acidic residues" evidence="7">
    <location>
        <begin position="430"/>
        <end position="442"/>
    </location>
</feature>
<evidence type="ECO:0000256" key="1">
    <source>
        <dbReference type="ARBA" id="ARBA00004123"/>
    </source>
</evidence>
<feature type="compositionally biased region" description="Basic and acidic residues" evidence="7">
    <location>
        <begin position="183"/>
        <end position="196"/>
    </location>
</feature>
<feature type="region of interest" description="Disordered" evidence="7">
    <location>
        <begin position="714"/>
        <end position="736"/>
    </location>
</feature>
<feature type="compositionally biased region" description="Low complexity" evidence="7">
    <location>
        <begin position="149"/>
        <end position="160"/>
    </location>
</feature>
<evidence type="ECO:0000256" key="7">
    <source>
        <dbReference type="SAM" id="MobiDB-lite"/>
    </source>
</evidence>
<accession>A0A0K8V218</accession>
<feature type="compositionally biased region" description="Acidic residues" evidence="7">
    <location>
        <begin position="105"/>
        <end position="122"/>
    </location>
</feature>
<dbReference type="Pfam" id="PF12253">
    <property type="entry name" value="CAF1A_dimeriz"/>
    <property type="match status" value="1"/>
</dbReference>
<reference evidence="10" key="1">
    <citation type="submission" date="2015-06" db="EMBL/GenBank/DDBJ databases">
        <authorList>
            <person name="Hoefler B.C."/>
            <person name="Straight P.D."/>
        </authorList>
    </citation>
    <scope>NUCLEOTIDE SEQUENCE</scope>
</reference>
<feature type="compositionally biased region" description="Basic and acidic residues" evidence="7">
    <location>
        <begin position="66"/>
        <end position="75"/>
    </location>
</feature>
<dbReference type="GO" id="GO:0006334">
    <property type="term" value="P:nucleosome assembly"/>
    <property type="evidence" value="ECO:0007669"/>
    <property type="project" value="TreeGrafter"/>
</dbReference>
<feature type="compositionally biased region" description="Polar residues" evidence="7">
    <location>
        <begin position="530"/>
        <end position="544"/>
    </location>
</feature>
<dbReference type="PANTHER" id="PTHR15272:SF0">
    <property type="entry name" value="CHROMATIN ASSEMBLY FACTOR 1 SUBUNIT A"/>
    <property type="match status" value="1"/>
</dbReference>
<dbReference type="OrthoDB" id="79480at2759"/>
<dbReference type="Pfam" id="PF11600">
    <property type="entry name" value="CAF1A_acidic"/>
    <property type="match status" value="1"/>
</dbReference>
<name>A0A0K8V218_BACLA</name>
<sequence>MQSPAVKTPATSKREGGAARKSSGKKLVQARLPFKIIPTGTPTAAASSTSTKDTDETAKDRRKRKLSFEADKSEEAECAANDELRERSASKENLTVRTKKLKTDEQDDVILLDDDDILEDEDGKVKDAERTEDENNSSSNKKVEKQTKKTPIATKTPKAIKQAKNKVSNAVSSPRTPKPSAATEKDVNTPKSEKAKNSNTPGSAKNKSANSKAGVSATKVQIKLPLGSDKTNKRRKSMITADSKDGEVVISGDEYEDIPVKRQKVGVSPNDQKKVDDSDKVSSTIIDDCSITESEVNSNVLVMELGGNLTDLPDSELDSRSSSETVKSINTTSEHSSKIQKSTAIINKRNDSPKLKPVSTSSKETAQKKCKPVSPTKADDVTLISSESESLTTENKPIEITESQTEDNEANVKNSSEPQITEGNNSLQAEKMKAGNDKETKKTPQQKPKTPTRATKENKDKKSVDTPTTSEKTPQQKPKTPTRATKTNKDKKSVDTPTTSEKRKVCTNKKSPSKEDKIEDNEEVAEVSMIVNSTSDSESGTSNNDESKYFAEESTPRVAATPKIARDEALASKKNLTPKQIQLMEQRRKAREEKERRLQEEKLQKQREKEAKELSKKREREEREEQRRKEREEKDEQKRKEREEREELKRKEREEKERKRLAEQEVKNEEKRKRNEAKEEELRKKEEERKRKEGADLKAKKEAEAFQKFFKAKRAANADGEAGQQQSQQNDSKDPEILAFRPFEIKGDMKLAPIRRKLLSAPSRIQLDTFMADVPAESTHLYLDELKSGKIVPGIWRRISVDTKVSEEDVQIIDDELDRAGQAIVEETHAPIEHFRAKFYKFHENRRPPYYGTWRKRTNVIKPRRPFVQDAKFFDYEVDSDLEWEEEEPGESLDGSDDEKEKESEDDDYEVDNEWFVPHGHLSEEELQNEDDVLDANTREAQKAKLQVLQQEFAQEMKKKTEKIKPRLIGCIWADENGNQPALCPKIIWDTLNLRAMLLEAPPLLEDPEVAEKSELGSPTNNEKTVEKVKPIKITERMLNDLVRLVHGNQHSKNFLIKEFIAYLEASEESIKNGEVRGPIKSIVREKIDEFAEWTIIESNKVLQKNKKKNKKRLCWVVSADVLKKMGLEDLGLHNTWKYTLQPKSSKDDTTKAEDEVPTESETKEITEIACDAENPSETVSKTADKKQTKKEKAKEKKLKTKSEITKFTKALPPKANEPKPPKAAATPATKEDTNASSVESKESPATAVTSPASTMPTANVKKRVPLLMSVARGQNISQPAKNALISEFLKKSTAEKATPASETANAAATSTAKETAQ</sequence>
<evidence type="ECO:0000313" key="10">
    <source>
        <dbReference type="EMBL" id="JAI32964.1"/>
    </source>
</evidence>
<evidence type="ECO:0000256" key="2">
    <source>
        <dbReference type="ARBA" id="ARBA00022705"/>
    </source>
</evidence>
<gene>
    <name evidence="10" type="primary">CHAF1A_0</name>
    <name evidence="10" type="ORF">c0_g1_i1</name>
</gene>
<feature type="domain" description="Chromatin assembly factor 1 p150 subunit acidic region" evidence="8">
    <location>
        <begin position="616"/>
        <end position="750"/>
    </location>
</feature>
<feature type="compositionally biased region" description="Basic and acidic residues" evidence="7">
    <location>
        <begin position="545"/>
        <end position="555"/>
    </location>
</feature>
<evidence type="ECO:0000259" key="9">
    <source>
        <dbReference type="Pfam" id="PF12253"/>
    </source>
</evidence>